<evidence type="ECO:0000313" key="5">
    <source>
        <dbReference type="RefSeq" id="XP_058981638.1"/>
    </source>
</evidence>
<sequence>MNFNPAALRNSLMQAKIMEWTNDDALELIEQYRSHTELWNRADPKYKDKLCRFRAWSEIAERFGCSKAEVERKMNVLLTQYRREKHKMLVKLYQGIQPNPSKWYAFKRFDFMEAGGGSASSMAAGIAGGGGGGGAGGGILGTGAGAVSSGINGGGSSASALSNSGNSSGNGGITTNGHHHHQQQQQQHHHHNPHQQHAVAAAAAAAALNGLTASGYESATAASSAPTIAQHRRMRSKEMKYFGAMGLNLPMLLANHPPLDSWHPSGPFSPPHVNDRNHQLHVTLPMPFSAPSHSDLNNTAAGSLGGGGGSSSGGGGGGGGGSSGGRASAGGGIIGGHSIFGGSSNSDFTGSPQKPMDTTDIDNDDNDKEPEAKCERTSSTPSNMHDTSLTSNDGRLSSGPNGGTPGAISDAGGGGGGSGGGSGGGGTSSLAGGSGGSGGGGGSVGGRHSTGASGTDAGSSPIPNTNTFEAHKQRHLIPGGALASGSRDQDDLDIKQELLENYFHAPHPPPPPGSHRSYSSADENRHAGDCPDDFAQDLRVSAAAAAAAKGLDFSRFVLPPSLRRSTESIDEKFSPLNMRKLTASSASSSAAGQMLMNSLLSNESMSEDNNTSISERLKTSSSVGGGSGVGGPNGLSNSQDASSSAAAAAAAAAIYAESLNKDDCDFIGSNVSVKLRSMDRTQRIIAEKLISEVLYYGQFNELERSARIQPK</sequence>
<dbReference type="PROSITE" id="PS51029">
    <property type="entry name" value="MADF"/>
    <property type="match status" value="1"/>
</dbReference>
<feature type="compositionally biased region" description="Polar residues" evidence="1">
    <location>
        <begin position="377"/>
        <end position="399"/>
    </location>
</feature>
<dbReference type="InterPro" id="IPR006578">
    <property type="entry name" value="MADF-dom"/>
</dbReference>
<evidence type="ECO:0000256" key="1">
    <source>
        <dbReference type="SAM" id="MobiDB-lite"/>
    </source>
</evidence>
<feature type="compositionally biased region" description="Polar residues" evidence="1">
    <location>
        <begin position="291"/>
        <end position="300"/>
    </location>
</feature>
<dbReference type="PANTHER" id="PTHR21505:SF15">
    <property type="entry name" value="RE18252P"/>
    <property type="match status" value="1"/>
</dbReference>
<feature type="region of interest" description="Disordered" evidence="1">
    <location>
        <begin position="285"/>
        <end position="466"/>
    </location>
</feature>
<feature type="compositionally biased region" description="Low complexity" evidence="1">
    <location>
        <begin position="446"/>
        <end position="460"/>
    </location>
</feature>
<feature type="compositionally biased region" description="Low complexity" evidence="1">
    <location>
        <begin position="157"/>
        <end position="167"/>
    </location>
</feature>
<feature type="region of interest" description="Disordered" evidence="1">
    <location>
        <begin position="154"/>
        <end position="202"/>
    </location>
</feature>
<keyword evidence="4 5" id="KW-0472">Membrane</keyword>
<feature type="compositionally biased region" description="Acidic residues" evidence="1">
    <location>
        <begin position="359"/>
        <end position="368"/>
    </location>
</feature>
<evidence type="ECO:0000313" key="3">
    <source>
        <dbReference type="Proteomes" id="UP001652621"/>
    </source>
</evidence>
<keyword evidence="3" id="KW-1185">Reference proteome</keyword>
<feature type="compositionally biased region" description="Basic residues" evidence="1">
    <location>
        <begin position="177"/>
        <end position="194"/>
    </location>
</feature>
<name>A0ABM3V787_MUSDO</name>
<dbReference type="RefSeq" id="XP_058981637.1">
    <property type="nucleotide sequence ID" value="XM_059125654.1"/>
</dbReference>
<dbReference type="RefSeq" id="XP_058981638.1">
    <property type="nucleotide sequence ID" value="XM_059125655.1"/>
</dbReference>
<dbReference type="SMART" id="SM00595">
    <property type="entry name" value="MADF"/>
    <property type="match status" value="1"/>
</dbReference>
<feature type="region of interest" description="Disordered" evidence="1">
    <location>
        <begin position="502"/>
        <end position="532"/>
    </location>
</feature>
<dbReference type="Pfam" id="PF10545">
    <property type="entry name" value="MADF_DNA_bdg"/>
    <property type="match status" value="1"/>
</dbReference>
<dbReference type="GeneID" id="105262174"/>
<feature type="compositionally biased region" description="Gly residues" evidence="1">
    <location>
        <begin position="303"/>
        <end position="339"/>
    </location>
</feature>
<accession>A0ABM3V787</accession>
<proteinExistence type="predicted"/>
<organism evidence="3 4">
    <name type="scientific">Musca domestica</name>
    <name type="common">House fly</name>
    <dbReference type="NCBI Taxonomy" id="7370"/>
    <lineage>
        <taxon>Eukaryota</taxon>
        <taxon>Metazoa</taxon>
        <taxon>Ecdysozoa</taxon>
        <taxon>Arthropoda</taxon>
        <taxon>Hexapoda</taxon>
        <taxon>Insecta</taxon>
        <taxon>Pterygota</taxon>
        <taxon>Neoptera</taxon>
        <taxon>Endopterygota</taxon>
        <taxon>Diptera</taxon>
        <taxon>Brachycera</taxon>
        <taxon>Muscomorpha</taxon>
        <taxon>Muscoidea</taxon>
        <taxon>Muscidae</taxon>
        <taxon>Musca</taxon>
    </lineage>
</organism>
<feature type="compositionally biased region" description="Gly residues" evidence="1">
    <location>
        <begin position="400"/>
        <end position="445"/>
    </location>
</feature>
<evidence type="ECO:0000313" key="4">
    <source>
        <dbReference type="RefSeq" id="XP_058981637.1"/>
    </source>
</evidence>
<protein>
    <submittedName>
        <fullName evidence="4 5">Uncharacterized transmembrane protein DDB_G0289901</fullName>
    </submittedName>
</protein>
<dbReference type="PANTHER" id="PTHR21505">
    <property type="entry name" value="MADF DOMAIN-CONTAINING PROTEIN-RELATED"/>
    <property type="match status" value="1"/>
</dbReference>
<feature type="domain" description="MADF" evidence="2">
    <location>
        <begin position="27"/>
        <end position="117"/>
    </location>
</feature>
<evidence type="ECO:0000259" key="2">
    <source>
        <dbReference type="PROSITE" id="PS51029"/>
    </source>
</evidence>
<reference evidence="4 5" key="1">
    <citation type="submission" date="2025-05" db="UniProtKB">
        <authorList>
            <consortium name="RefSeq"/>
        </authorList>
    </citation>
    <scope>IDENTIFICATION</scope>
    <source>
        <strain evidence="4 5">Aabys</strain>
        <tissue evidence="4 5">Whole body</tissue>
    </source>
</reference>
<dbReference type="Proteomes" id="UP001652621">
    <property type="component" value="Unplaced"/>
</dbReference>
<gene>
    <name evidence="4 5" type="primary">LOC105262174</name>
</gene>
<feature type="region of interest" description="Disordered" evidence="1">
    <location>
        <begin position="603"/>
        <end position="640"/>
    </location>
</feature>
<keyword evidence="4 5" id="KW-0812">Transmembrane</keyword>
<feature type="compositionally biased region" description="Gly residues" evidence="1">
    <location>
        <begin position="623"/>
        <end position="633"/>
    </location>
</feature>